<organism evidence="11 12">
    <name type="scientific">Lithospermum erythrorhizon</name>
    <name type="common">Purple gromwell</name>
    <name type="synonym">Lithospermum officinale var. erythrorhizon</name>
    <dbReference type="NCBI Taxonomy" id="34254"/>
    <lineage>
        <taxon>Eukaryota</taxon>
        <taxon>Viridiplantae</taxon>
        <taxon>Streptophyta</taxon>
        <taxon>Embryophyta</taxon>
        <taxon>Tracheophyta</taxon>
        <taxon>Spermatophyta</taxon>
        <taxon>Magnoliopsida</taxon>
        <taxon>eudicotyledons</taxon>
        <taxon>Gunneridae</taxon>
        <taxon>Pentapetalae</taxon>
        <taxon>asterids</taxon>
        <taxon>lamiids</taxon>
        <taxon>Boraginales</taxon>
        <taxon>Boraginaceae</taxon>
        <taxon>Boraginoideae</taxon>
        <taxon>Lithospermeae</taxon>
        <taxon>Lithospermum</taxon>
    </lineage>
</organism>
<feature type="transmembrane region" description="Helical" evidence="10">
    <location>
        <begin position="12"/>
        <end position="36"/>
    </location>
</feature>
<comment type="caution">
    <text evidence="11">The sequence shown here is derived from an EMBL/GenBank/DDBJ whole genome shotgun (WGS) entry which is preliminary data.</text>
</comment>
<dbReference type="GO" id="GO:0005886">
    <property type="term" value="C:plasma membrane"/>
    <property type="evidence" value="ECO:0007669"/>
    <property type="project" value="UniProtKB-SubCell"/>
</dbReference>
<keyword evidence="9 10" id="KW-0472">Membrane</keyword>
<keyword evidence="12" id="KW-1185">Reference proteome</keyword>
<dbReference type="PANTHER" id="PTHR10791">
    <property type="entry name" value="RAG1-ACTIVATING PROTEIN 1"/>
    <property type="match status" value="1"/>
</dbReference>
<evidence type="ECO:0000256" key="5">
    <source>
        <dbReference type="ARBA" id="ARBA00022597"/>
    </source>
</evidence>
<keyword evidence="8 10" id="KW-1133">Transmembrane helix</keyword>
<dbReference type="EMBL" id="BAABME010001655">
    <property type="protein sequence ID" value="GAA0150785.1"/>
    <property type="molecule type" value="Genomic_DNA"/>
</dbReference>
<feature type="transmembrane region" description="Helical" evidence="10">
    <location>
        <begin position="165"/>
        <end position="187"/>
    </location>
</feature>
<feature type="transmembrane region" description="Helical" evidence="10">
    <location>
        <begin position="106"/>
        <end position="126"/>
    </location>
</feature>
<comment type="function">
    <text evidence="10">Mediates both low-affinity uptake and efflux of sugar across the membrane.</text>
</comment>
<evidence type="ECO:0000256" key="4">
    <source>
        <dbReference type="ARBA" id="ARBA00022475"/>
    </source>
</evidence>
<proteinExistence type="inferred from homology"/>
<dbReference type="Proteomes" id="UP001454036">
    <property type="component" value="Unassembled WGS sequence"/>
</dbReference>
<feature type="transmembrane region" description="Helical" evidence="10">
    <location>
        <begin position="71"/>
        <end position="94"/>
    </location>
</feature>
<dbReference type="FunFam" id="1.20.1280.290:FF:000003">
    <property type="entry name" value="Bidirectional sugar transporter SWEET"/>
    <property type="match status" value="1"/>
</dbReference>
<reference evidence="11 12" key="1">
    <citation type="submission" date="2024-01" db="EMBL/GenBank/DDBJ databases">
        <title>The complete chloroplast genome sequence of Lithospermum erythrorhizon: insights into the phylogenetic relationship among Boraginaceae species and the maternal lineages of purple gromwells.</title>
        <authorList>
            <person name="Okada T."/>
            <person name="Watanabe K."/>
        </authorList>
    </citation>
    <scope>NUCLEOTIDE SEQUENCE [LARGE SCALE GENOMIC DNA]</scope>
</reference>
<keyword evidence="6 10" id="KW-0812">Transmembrane</keyword>
<keyword evidence="7" id="KW-0677">Repeat</keyword>
<dbReference type="AlphaFoldDB" id="A0AAV3PKE7"/>
<feature type="transmembrane region" description="Helical" evidence="10">
    <location>
        <begin position="193"/>
        <end position="214"/>
    </location>
</feature>
<comment type="similarity">
    <text evidence="2 10">Belongs to the SWEET sugar transporter family.</text>
</comment>
<keyword evidence="3 10" id="KW-0813">Transport</keyword>
<evidence type="ECO:0000256" key="7">
    <source>
        <dbReference type="ARBA" id="ARBA00022737"/>
    </source>
</evidence>
<feature type="transmembrane region" description="Helical" evidence="10">
    <location>
        <begin position="48"/>
        <end position="65"/>
    </location>
</feature>
<evidence type="ECO:0000256" key="2">
    <source>
        <dbReference type="ARBA" id="ARBA00007809"/>
    </source>
</evidence>
<keyword evidence="5 10" id="KW-0762">Sugar transport</keyword>
<evidence type="ECO:0000313" key="11">
    <source>
        <dbReference type="EMBL" id="GAA0150785.1"/>
    </source>
</evidence>
<evidence type="ECO:0000256" key="3">
    <source>
        <dbReference type="ARBA" id="ARBA00022448"/>
    </source>
</evidence>
<dbReference type="Gene3D" id="1.20.1280.290">
    <property type="match status" value="2"/>
</dbReference>
<protein>
    <recommendedName>
        <fullName evidence="10">Bidirectional sugar transporter SWEET</fullName>
    </recommendedName>
</protein>
<keyword evidence="4" id="KW-1003">Cell membrane</keyword>
<feature type="transmembrane region" description="Helical" evidence="10">
    <location>
        <begin position="132"/>
        <end position="158"/>
    </location>
</feature>
<dbReference type="GO" id="GO:0051119">
    <property type="term" value="F:sugar transmembrane transporter activity"/>
    <property type="evidence" value="ECO:0007669"/>
    <property type="project" value="InterPro"/>
</dbReference>
<evidence type="ECO:0000256" key="10">
    <source>
        <dbReference type="RuleBase" id="RU910715"/>
    </source>
</evidence>
<accession>A0AAV3PKE7</accession>
<dbReference type="Pfam" id="PF03083">
    <property type="entry name" value="MtN3_slv"/>
    <property type="match status" value="2"/>
</dbReference>
<dbReference type="InterPro" id="IPR047664">
    <property type="entry name" value="SWEET"/>
</dbReference>
<dbReference type="InterPro" id="IPR004316">
    <property type="entry name" value="SWEET_rpt"/>
</dbReference>
<evidence type="ECO:0000313" key="12">
    <source>
        <dbReference type="Proteomes" id="UP001454036"/>
    </source>
</evidence>
<evidence type="ECO:0000256" key="8">
    <source>
        <dbReference type="ARBA" id="ARBA00022989"/>
    </source>
</evidence>
<dbReference type="PANTHER" id="PTHR10791:SF222">
    <property type="entry name" value="BIDIRECTIONAL SUGAR TRANSPORTER SWEET15"/>
    <property type="match status" value="1"/>
</dbReference>
<evidence type="ECO:0000256" key="9">
    <source>
        <dbReference type="ARBA" id="ARBA00023136"/>
    </source>
</evidence>
<dbReference type="FunFam" id="1.20.1280.290:FF:000001">
    <property type="entry name" value="Bidirectional sugar transporter SWEET"/>
    <property type="match status" value="1"/>
</dbReference>
<sequence>MAIFDIHHPWSFTFGILGNIISFFVYFAPLPTFIRIYKEKSTLAFQSLPYIVGLFSAMLWMYYALIKTNTLLLISINSFGCVIETIYIFMFLLYAPKKARNDTAKLLSFLNVGVFLMIFFLTYYPLKGDTRVAVVGWICVAFSVSVFAAPLSIVFQVIRTKSSEFLPFPLSFCLTLSAIMWFGYGILQKDLCIALPNVLGFFLGMLQMLLYGIYRNPKKEIIEEENKLPEHVINIVNLGTSEVHPIEESPKGGISDDEVGFVEEDGKKKNGEDEEIHLDFASEEESIQECKANVKIDTPVHLVVCPT</sequence>
<gene>
    <name evidence="11" type="ORF">LIER_09646</name>
</gene>
<name>A0AAV3PKE7_LITER</name>
<evidence type="ECO:0000256" key="1">
    <source>
        <dbReference type="ARBA" id="ARBA00004651"/>
    </source>
</evidence>
<comment type="subcellular location">
    <subcellularLocation>
        <location evidence="1 10">Cell membrane</location>
        <topology evidence="1 10">Multi-pass membrane protein</topology>
    </subcellularLocation>
</comment>
<evidence type="ECO:0000256" key="6">
    <source>
        <dbReference type="ARBA" id="ARBA00022692"/>
    </source>
</evidence>